<protein>
    <submittedName>
        <fullName evidence="2">Uncharacterized protein</fullName>
    </submittedName>
</protein>
<accession>A0AAX0WPS4</accession>
<evidence type="ECO:0000256" key="1">
    <source>
        <dbReference type="SAM" id="Coils"/>
    </source>
</evidence>
<evidence type="ECO:0000313" key="3">
    <source>
        <dbReference type="Proteomes" id="UP000192511"/>
    </source>
</evidence>
<dbReference type="RefSeq" id="WP_058388610.1">
    <property type="nucleotide sequence ID" value="NZ_CAAAHR010000002.1"/>
</dbReference>
<dbReference type="EMBL" id="NBTX02000004">
    <property type="protein sequence ID" value="PNL60314.1"/>
    <property type="molecule type" value="Genomic_DNA"/>
</dbReference>
<dbReference type="AlphaFoldDB" id="A0AAX0WPS4"/>
<keyword evidence="1" id="KW-0175">Coiled coil</keyword>
<evidence type="ECO:0000313" key="2">
    <source>
        <dbReference type="EMBL" id="PNL60314.1"/>
    </source>
</evidence>
<proteinExistence type="predicted"/>
<organism evidence="2 3">
    <name type="scientific">Legionella anisa</name>
    <dbReference type="NCBI Taxonomy" id="28082"/>
    <lineage>
        <taxon>Bacteria</taxon>
        <taxon>Pseudomonadati</taxon>
        <taxon>Pseudomonadota</taxon>
        <taxon>Gammaproteobacteria</taxon>
        <taxon>Legionellales</taxon>
        <taxon>Legionellaceae</taxon>
        <taxon>Legionella</taxon>
    </lineage>
</organism>
<dbReference type="Proteomes" id="UP000192511">
    <property type="component" value="Unassembled WGS sequence"/>
</dbReference>
<name>A0AAX0WPS4_9GAMM</name>
<sequence>MLHKIILNGRVIVGRGKEKLKELKNMDIYPNPEMETKIEMEVEKKVEKGVLQKVEDKVNGVLQRYEERQHQKQVEKLEKLKRQNEREQAKLLQELERITTQSELQTVTVPESVVRTTRRSSSVLNIRTRNLVNNGIDSLPSESIGNGSYKQMLLRSFEESNEGTMALTKCKKEIDQAFARLDQIVIEFGSKVDGEVTKGLLKEEANQLMNSIVRIMEENHVISEKQAKKFIEAALKKDKDYFQRHGTDKLDLSKKEDVKQFMKEYILDVLYTPKDQVKKLLKTCMRFGSKTEGGFDQELLIRNSKYYSTKTVSRAGASVYVSYEGYKYYAEKQIEKQSKVLRDSLEQGVQYSSERLEDLDKLQQKQLKAIDSDVKKLKLVLKQESQYQLALEAIQGKESVHEDKEVQAIMVRYLTKTRGMIFNDFEAAERKLKERLDKITSRKERINNRIIESEQHLDSLQEFQSKEKCNLDNLENLEKLSNSFQKMF</sequence>
<feature type="coiled-coil region" evidence="1">
    <location>
        <begin position="67"/>
        <end position="101"/>
    </location>
</feature>
<reference evidence="2" key="1">
    <citation type="submission" date="2017-12" db="EMBL/GenBank/DDBJ databases">
        <title>FDA dAtabase for Regulatory Grade micrObial Sequences (FDA-ARGOS): Supporting development and validation of Infectious Disease Dx tests.</title>
        <authorList>
            <person name="Kerrigan L."/>
            <person name="Tallon L.J."/>
            <person name="Sadzewicz L."/>
            <person name="Sengamalay N."/>
            <person name="Ott S."/>
            <person name="Godinez A."/>
            <person name="Nagaraj S."/>
            <person name="Vavikolanu K."/>
            <person name="Vyas G."/>
            <person name="Nadendla S."/>
            <person name="Aluvathingal J."/>
            <person name="Sichtig H."/>
        </authorList>
    </citation>
    <scope>NUCLEOTIDE SEQUENCE [LARGE SCALE GENOMIC DNA]</scope>
    <source>
        <strain evidence="2">FDAARGOS_200</strain>
    </source>
</reference>
<keyword evidence="3" id="KW-1185">Reference proteome</keyword>
<gene>
    <name evidence="2" type="ORF">A6J39_003295</name>
</gene>
<comment type="caution">
    <text evidence="2">The sequence shown here is derived from an EMBL/GenBank/DDBJ whole genome shotgun (WGS) entry which is preliminary data.</text>
</comment>
<dbReference type="GeneID" id="98064688"/>